<keyword evidence="3" id="KW-1133">Transmembrane helix</keyword>
<dbReference type="Proteomes" id="UP000184485">
    <property type="component" value="Unassembled WGS sequence"/>
</dbReference>
<dbReference type="AlphaFoldDB" id="A0A1M5CKA9"/>
<name>A0A1M5CKA9_9HYPH</name>
<gene>
    <name evidence="6" type="ORF">SAMN02745157_2382</name>
</gene>
<dbReference type="GO" id="GO:0012505">
    <property type="term" value="C:endomembrane system"/>
    <property type="evidence" value="ECO:0007669"/>
    <property type="project" value="UniProtKB-SubCell"/>
</dbReference>
<evidence type="ECO:0000256" key="1">
    <source>
        <dbReference type="ARBA" id="ARBA00004127"/>
    </source>
</evidence>
<evidence type="ECO:0000313" key="7">
    <source>
        <dbReference type="Proteomes" id="UP000184485"/>
    </source>
</evidence>
<keyword evidence="4" id="KW-0472">Membrane</keyword>
<comment type="subcellular location">
    <subcellularLocation>
        <location evidence="1">Endomembrane system</location>
        <topology evidence="1">Multi-pass membrane protein</topology>
    </subcellularLocation>
</comment>
<keyword evidence="2" id="KW-0812">Transmembrane</keyword>
<dbReference type="InterPro" id="IPR010652">
    <property type="entry name" value="DUF1232"/>
</dbReference>
<evidence type="ECO:0000259" key="5">
    <source>
        <dbReference type="Pfam" id="PF06803"/>
    </source>
</evidence>
<accession>A0A1M5CKA9</accession>
<sequence>MARPLFGEILGKGNAAGKDHGAREERVRRDFWKVLRRGARNIPFAEDAVAAYFCAFDTNTPFRVRAMLIAALAYFVMPIDVVPDFLAGIGFADDATVLMTALTMLGSHLKPVHREAARRALAGEDAGRA</sequence>
<evidence type="ECO:0000256" key="2">
    <source>
        <dbReference type="ARBA" id="ARBA00022692"/>
    </source>
</evidence>
<evidence type="ECO:0000313" key="6">
    <source>
        <dbReference type="EMBL" id="SHF55148.1"/>
    </source>
</evidence>
<evidence type="ECO:0000256" key="3">
    <source>
        <dbReference type="ARBA" id="ARBA00022989"/>
    </source>
</evidence>
<organism evidence="6 7">
    <name type="scientific">Kaistia soli DSM 19436</name>
    <dbReference type="NCBI Taxonomy" id="1122133"/>
    <lineage>
        <taxon>Bacteria</taxon>
        <taxon>Pseudomonadati</taxon>
        <taxon>Pseudomonadota</taxon>
        <taxon>Alphaproteobacteria</taxon>
        <taxon>Hyphomicrobiales</taxon>
        <taxon>Kaistiaceae</taxon>
        <taxon>Kaistia</taxon>
    </lineage>
</organism>
<reference evidence="6 7" key="1">
    <citation type="submission" date="2016-11" db="EMBL/GenBank/DDBJ databases">
        <authorList>
            <person name="Jaros S."/>
            <person name="Januszkiewicz K."/>
            <person name="Wedrychowicz H."/>
        </authorList>
    </citation>
    <scope>NUCLEOTIDE SEQUENCE [LARGE SCALE GENOMIC DNA]</scope>
    <source>
        <strain evidence="6 7">DSM 19436</strain>
    </source>
</reference>
<dbReference type="EMBL" id="FQUP01000002">
    <property type="protein sequence ID" value="SHF55148.1"/>
    <property type="molecule type" value="Genomic_DNA"/>
</dbReference>
<dbReference type="RefSeq" id="WP_073053081.1">
    <property type="nucleotide sequence ID" value="NZ_FQUP01000002.1"/>
</dbReference>
<dbReference type="OrthoDB" id="9813247at2"/>
<dbReference type="STRING" id="1122133.SAMN02745157_2382"/>
<protein>
    <submittedName>
        <fullName evidence="6">Uncharacterized membrane protein YkvA, DUF1232 family</fullName>
    </submittedName>
</protein>
<proteinExistence type="predicted"/>
<keyword evidence="7" id="KW-1185">Reference proteome</keyword>
<evidence type="ECO:0000256" key="4">
    <source>
        <dbReference type="ARBA" id="ARBA00023136"/>
    </source>
</evidence>
<feature type="domain" description="DUF1232" evidence="5">
    <location>
        <begin position="65"/>
        <end position="99"/>
    </location>
</feature>
<dbReference type="Pfam" id="PF06803">
    <property type="entry name" value="DUF1232"/>
    <property type="match status" value="1"/>
</dbReference>